<gene>
    <name evidence="2" type="ORF">CHS0354_036235</name>
</gene>
<reference evidence="2" key="1">
    <citation type="journal article" date="2021" name="Genome Biol. Evol.">
        <title>A High-Quality Reference Genome for a Parasitic Bivalve with Doubly Uniparental Inheritance (Bivalvia: Unionida).</title>
        <authorList>
            <person name="Smith C.H."/>
        </authorList>
    </citation>
    <scope>NUCLEOTIDE SEQUENCE</scope>
    <source>
        <strain evidence="2">CHS0354</strain>
    </source>
</reference>
<dbReference type="Gene3D" id="3.30.160.60">
    <property type="entry name" value="Classic Zinc Finger"/>
    <property type="match status" value="1"/>
</dbReference>
<dbReference type="InterPro" id="IPR047153">
    <property type="entry name" value="TRIM45/56/19-like"/>
</dbReference>
<accession>A0AAE0W2D3</accession>
<proteinExistence type="predicted"/>
<dbReference type="EMBL" id="JAEAOA010002123">
    <property type="protein sequence ID" value="KAK3598921.1"/>
    <property type="molecule type" value="Genomic_DNA"/>
</dbReference>
<dbReference type="Proteomes" id="UP001195483">
    <property type="component" value="Unassembled WGS sequence"/>
</dbReference>
<dbReference type="GO" id="GO:0005654">
    <property type="term" value="C:nucleoplasm"/>
    <property type="evidence" value="ECO:0007669"/>
    <property type="project" value="TreeGrafter"/>
</dbReference>
<evidence type="ECO:0000313" key="3">
    <source>
        <dbReference type="Proteomes" id="UP001195483"/>
    </source>
</evidence>
<keyword evidence="1" id="KW-0175">Coiled coil</keyword>
<dbReference type="PANTHER" id="PTHR25462">
    <property type="entry name" value="BONUS, ISOFORM C-RELATED"/>
    <property type="match status" value="1"/>
</dbReference>
<protein>
    <recommendedName>
        <fullName evidence="4">B box-type domain-containing protein</fullName>
    </recommendedName>
</protein>
<feature type="coiled-coil region" evidence="1">
    <location>
        <begin position="192"/>
        <end position="269"/>
    </location>
</feature>
<evidence type="ECO:0008006" key="4">
    <source>
        <dbReference type="Google" id="ProtNLM"/>
    </source>
</evidence>
<dbReference type="GO" id="GO:0061630">
    <property type="term" value="F:ubiquitin protein ligase activity"/>
    <property type="evidence" value="ECO:0007669"/>
    <property type="project" value="TreeGrafter"/>
</dbReference>
<reference evidence="2" key="2">
    <citation type="journal article" date="2021" name="Genome Biol. Evol.">
        <title>Developing a high-quality reference genome for a parasitic bivalve with doubly uniparental inheritance (Bivalvia: Unionida).</title>
        <authorList>
            <person name="Smith C.H."/>
        </authorList>
    </citation>
    <scope>NUCLEOTIDE SEQUENCE</scope>
    <source>
        <strain evidence="2">CHS0354</strain>
        <tissue evidence="2">Mantle</tissue>
    </source>
</reference>
<dbReference type="AlphaFoldDB" id="A0AAE0W2D3"/>
<reference evidence="2" key="3">
    <citation type="submission" date="2023-05" db="EMBL/GenBank/DDBJ databases">
        <authorList>
            <person name="Smith C.H."/>
        </authorList>
    </citation>
    <scope>NUCLEOTIDE SEQUENCE</scope>
    <source>
        <strain evidence="2">CHS0354</strain>
        <tissue evidence="2">Mantle</tissue>
    </source>
</reference>
<keyword evidence="3" id="KW-1185">Reference proteome</keyword>
<sequence>MATSDELEDCEPSVSQDLNCPLCLKSHISNTASVKGSGKQFCCPICGNVASSGEYSTDKLVHVFPLNTLMLSVLIKSKVKVDLLCNACQAQDVISPAEGLCIIACEEALCAQCSNVHRSPRMSTAHTILKIDDIPSKQETLLQQTNVIFHCKEHAPCPVELYCKNHDTLVCAKCFIDGHTICSRVIKLYKDTPDLLDTLNQMKEQMQKLEGQLKMFIDINVSNLSKLESDVNDLTIENRTLTKRINDALDDLEKRVKEEGNKILNEERSRIA</sequence>
<organism evidence="2 3">
    <name type="scientific">Potamilus streckersoni</name>
    <dbReference type="NCBI Taxonomy" id="2493646"/>
    <lineage>
        <taxon>Eukaryota</taxon>
        <taxon>Metazoa</taxon>
        <taxon>Spiralia</taxon>
        <taxon>Lophotrochozoa</taxon>
        <taxon>Mollusca</taxon>
        <taxon>Bivalvia</taxon>
        <taxon>Autobranchia</taxon>
        <taxon>Heteroconchia</taxon>
        <taxon>Palaeoheterodonta</taxon>
        <taxon>Unionida</taxon>
        <taxon>Unionoidea</taxon>
        <taxon>Unionidae</taxon>
        <taxon>Ambleminae</taxon>
        <taxon>Lampsilini</taxon>
        <taxon>Potamilus</taxon>
    </lineage>
</organism>
<evidence type="ECO:0000256" key="1">
    <source>
        <dbReference type="SAM" id="Coils"/>
    </source>
</evidence>
<dbReference type="PANTHER" id="PTHR25462:SF305">
    <property type="entry name" value="RING-TYPE DOMAIN-CONTAINING PROTEIN"/>
    <property type="match status" value="1"/>
</dbReference>
<comment type="caution">
    <text evidence="2">The sequence shown here is derived from an EMBL/GenBank/DDBJ whole genome shotgun (WGS) entry which is preliminary data.</text>
</comment>
<evidence type="ECO:0000313" key="2">
    <source>
        <dbReference type="EMBL" id="KAK3598921.1"/>
    </source>
</evidence>
<name>A0AAE0W2D3_9BIVA</name>